<dbReference type="EMBL" id="UHDS01000001">
    <property type="protein sequence ID" value="SUM55374.1"/>
    <property type="molecule type" value="Genomic_DNA"/>
</dbReference>
<dbReference type="AlphaFoldDB" id="A0A380GNN6"/>
<proteinExistence type="predicted"/>
<protein>
    <submittedName>
        <fullName evidence="2">Uncharacterized protein</fullName>
    </submittedName>
</protein>
<gene>
    <name evidence="1" type="ORF">J3T88_06570</name>
    <name evidence="2" type="ORF">NCTC13834_01738</name>
</gene>
<dbReference type="EMBL" id="JAFNLT010000004">
    <property type="protein sequence ID" value="MBO1226989.1"/>
    <property type="molecule type" value="Genomic_DNA"/>
</dbReference>
<dbReference type="Proteomes" id="UP000664081">
    <property type="component" value="Unassembled WGS sequence"/>
</dbReference>
<organism evidence="2 3">
    <name type="scientific">Staphylococcus nepalensis</name>
    <dbReference type="NCBI Taxonomy" id="214473"/>
    <lineage>
        <taxon>Bacteria</taxon>
        <taxon>Bacillati</taxon>
        <taxon>Bacillota</taxon>
        <taxon>Bacilli</taxon>
        <taxon>Bacillales</taxon>
        <taxon>Staphylococcaceae</taxon>
        <taxon>Staphylococcus</taxon>
    </lineage>
</organism>
<keyword evidence="4" id="KW-1185">Reference proteome</keyword>
<reference evidence="1 4" key="2">
    <citation type="submission" date="2021-03" db="EMBL/GenBank/DDBJ databases">
        <title>Staphylococci and Mammaliicocci in bats.</title>
        <authorList>
            <person name="Fountain K."/>
        </authorList>
    </citation>
    <scope>NUCLEOTIDE SEQUENCE [LARGE SCALE GENOMIC DNA]</scope>
    <source>
        <strain evidence="1 4">18_1_E_SW</strain>
    </source>
</reference>
<sequence length="47" mass="5460">MSQLQCVMHQSVYHLFIKGTKRLSQLQSKELEQQFPGLLKSILSNIE</sequence>
<evidence type="ECO:0000313" key="2">
    <source>
        <dbReference type="EMBL" id="SUM55374.1"/>
    </source>
</evidence>
<reference evidence="2 3" key="1">
    <citation type="submission" date="2018-06" db="EMBL/GenBank/DDBJ databases">
        <authorList>
            <consortium name="Pathogen Informatics"/>
            <person name="Doyle S."/>
        </authorList>
    </citation>
    <scope>NUCLEOTIDE SEQUENCE [LARGE SCALE GENOMIC DNA]</scope>
    <source>
        <strain evidence="2 3">NCTC13834</strain>
    </source>
</reference>
<dbReference type="GeneID" id="66778223"/>
<evidence type="ECO:0000313" key="3">
    <source>
        <dbReference type="Proteomes" id="UP000254412"/>
    </source>
</evidence>
<accession>A0A380GNN6</accession>
<evidence type="ECO:0000313" key="4">
    <source>
        <dbReference type="Proteomes" id="UP000664081"/>
    </source>
</evidence>
<dbReference type="RefSeq" id="WP_157772548.1">
    <property type="nucleotide sequence ID" value="NZ_BMCF01000004.1"/>
</dbReference>
<dbReference type="Proteomes" id="UP000254412">
    <property type="component" value="Unassembled WGS sequence"/>
</dbReference>
<name>A0A380GNN6_9STAP</name>
<evidence type="ECO:0000313" key="1">
    <source>
        <dbReference type="EMBL" id="MBO1226989.1"/>
    </source>
</evidence>